<accession>A0A0P1BQ14</accession>
<dbReference type="AlphaFoldDB" id="A0A0P1BQ14"/>
<keyword evidence="2" id="KW-1185">Reference proteome</keyword>
<proteinExistence type="predicted"/>
<dbReference type="EMBL" id="CCYA01000270">
    <property type="protein sequence ID" value="CEH18171.1"/>
    <property type="molecule type" value="Genomic_DNA"/>
</dbReference>
<name>A0A0P1BQ14_9BASI</name>
<evidence type="ECO:0000313" key="1">
    <source>
        <dbReference type="EMBL" id="CEH18171.1"/>
    </source>
</evidence>
<sequence>MSSLHAPAATPICAQLRTEFGHPIHLPGLASRSRKATRLTFTPHRVTVHMTLHERHVKVDAEKTSDTEPIAKVIEKAEAVHDNQDSTHSNAATRPV</sequence>
<reference evidence="2" key="1">
    <citation type="submission" date="2014-09" db="EMBL/GenBank/DDBJ databases">
        <authorList>
            <person name="Sharma Rahul"/>
            <person name="Thines Marco"/>
        </authorList>
    </citation>
    <scope>NUCLEOTIDE SEQUENCE [LARGE SCALE GENOMIC DNA]</scope>
</reference>
<protein>
    <submittedName>
        <fullName evidence="1">Uncharacterized protein</fullName>
    </submittedName>
</protein>
<evidence type="ECO:0000313" key="2">
    <source>
        <dbReference type="Proteomes" id="UP000054845"/>
    </source>
</evidence>
<dbReference type="Proteomes" id="UP000054845">
    <property type="component" value="Unassembled WGS sequence"/>
</dbReference>
<organism evidence="1 2">
    <name type="scientific">Ceraceosorus bombacis</name>
    <dbReference type="NCBI Taxonomy" id="401625"/>
    <lineage>
        <taxon>Eukaryota</taxon>
        <taxon>Fungi</taxon>
        <taxon>Dikarya</taxon>
        <taxon>Basidiomycota</taxon>
        <taxon>Ustilaginomycotina</taxon>
        <taxon>Exobasidiomycetes</taxon>
        <taxon>Ceraceosorales</taxon>
        <taxon>Ceraceosoraceae</taxon>
        <taxon>Ceraceosorus</taxon>
    </lineage>
</organism>